<dbReference type="InterPro" id="IPR056327">
    <property type="entry name" value="ARMC9_CTLH-like_dom"/>
</dbReference>
<sequence length="649" mass="71776">MAASQFADDLVRDYLRYRGFFGSLKAFDSEVKADKDKAFRPDRVVEHLSGCVESMDLVGLRDGLGPTSDTHIFRRLEQSFTPTVRKLEMALLRMYAVTCISNGRQDKLTEFFDKMAAELHSQQEWKEWFALPFLKGAEDNPNFQVYFTRQWQDVMIISLRNFLSVVYQSMALPTLLSYDEDMNRMQFLQEENESLKQQLASGRPQVCESAVLAGPEEPMDDFYVIAQEAPVSEGRRIFPSLMRTFGNIQTSPITGRKLQGDSKRQTGDEQAKIKRLQANSAPESQILSQDASVPASLQLKDGGRLGDRLEPLSATKNPSGEQDKLLLLNQEEYGEHQSCVTHCKFSHSGMLASADTDGVIKVWSPNPSPKTLATVVSKSSVTALDWVHKHQHLLVYGLKQGNLRLYDTKERRALFDIVPESASVLREHSVACLACSPVEPAMVSSLHLESTATPPPGKLLLWDLKSKQLQGQLKCGATVNCCAFSRNGQLLLCGTAGGTICLYDVRTYECISSWVSHEGEVFSVQFSDDEATCFSMGAEGKLHQWNVYMTGQRVAEFPLHPDCMGPAGFRPVGKLFSLGADSEHILTCGPNSGIVYKMEENGGFTSALTVGAHKDHVITVDWSLAGDCSTCVTGSINGTICVATLFSQI</sequence>
<dbReference type="Gene3D" id="2.130.10.10">
    <property type="entry name" value="YVTN repeat-like/Quinoprotein amine dehydrogenase"/>
    <property type="match status" value="2"/>
</dbReference>
<comment type="subcellular location">
    <subcellularLocation>
        <location evidence="1">Early endosome membrane</location>
        <topology evidence="1">Peripheral membrane protein</topology>
    </subcellularLocation>
    <subcellularLocation>
        <location evidence="2">Late endosome membrane</location>
    </subcellularLocation>
</comment>
<dbReference type="PANTHER" id="PTHR13083">
    <property type="entry name" value="WD REPEAT-CONTAINING PROTEIN 91"/>
    <property type="match status" value="1"/>
</dbReference>
<evidence type="ECO:0000256" key="6">
    <source>
        <dbReference type="PROSITE-ProRule" id="PRU00221"/>
    </source>
</evidence>
<keyword evidence="6" id="KW-0853">WD repeat</keyword>
<feature type="repeat" description="WD" evidence="6">
    <location>
        <begin position="333"/>
        <end position="364"/>
    </location>
</feature>
<evidence type="ECO:0000256" key="5">
    <source>
        <dbReference type="ARBA" id="ARBA00022753"/>
    </source>
</evidence>
<dbReference type="PROSITE" id="PS50082">
    <property type="entry name" value="WD_REPEATS_2"/>
    <property type="match status" value="1"/>
</dbReference>
<dbReference type="SMART" id="SM00320">
    <property type="entry name" value="WD40"/>
    <property type="match status" value="5"/>
</dbReference>
<dbReference type="PANTHER" id="PTHR13083:SF3">
    <property type="entry name" value="WD REPEAT-CONTAINING PROTEIN 91"/>
    <property type="match status" value="1"/>
</dbReference>
<comment type="similarity">
    <text evidence="3">Belongs to the WD repeat WDR91 family.</text>
</comment>
<dbReference type="GO" id="GO:0045022">
    <property type="term" value="P:early endosome to late endosome transport"/>
    <property type="evidence" value="ECO:0007669"/>
    <property type="project" value="InterPro"/>
</dbReference>
<reference evidence="8" key="1">
    <citation type="journal article" date="2015" name="Sci. Rep.">
        <title>Tissue- and time-dependent transcription in Ixodes ricinus salivary glands and midguts when blood feeding on the vertebrate host.</title>
        <authorList>
            <person name="Kotsyfakis M."/>
            <person name="Schwarz A."/>
            <person name="Erhart J."/>
            <person name="Ribeiro J.M."/>
        </authorList>
    </citation>
    <scope>NUCLEOTIDE SEQUENCE</scope>
    <source>
        <tissue evidence="8">Salivary gland and midgut</tissue>
    </source>
</reference>
<feature type="domain" description="ARMC9 CTLH-like" evidence="7">
    <location>
        <begin position="70"/>
        <end position="168"/>
    </location>
</feature>
<dbReference type="Pfam" id="PF00400">
    <property type="entry name" value="WD40"/>
    <property type="match status" value="2"/>
</dbReference>
<dbReference type="GO" id="GO:0141039">
    <property type="term" value="F:phosphatidylinositol 3-kinase inhibitor activity"/>
    <property type="evidence" value="ECO:0007669"/>
    <property type="project" value="InterPro"/>
</dbReference>
<dbReference type="InterPro" id="IPR036322">
    <property type="entry name" value="WD40_repeat_dom_sf"/>
</dbReference>
<dbReference type="SUPFAM" id="SSF50978">
    <property type="entry name" value="WD40 repeat-like"/>
    <property type="match status" value="1"/>
</dbReference>
<name>V5IEJ0_IXORI</name>
<evidence type="ECO:0000256" key="1">
    <source>
        <dbReference type="ARBA" id="ARBA00004220"/>
    </source>
</evidence>
<accession>V5IEJ0</accession>
<dbReference type="Pfam" id="PF23138">
    <property type="entry name" value="CTLH_Armc9"/>
    <property type="match status" value="1"/>
</dbReference>
<dbReference type="GO" id="GO:0051898">
    <property type="term" value="P:negative regulation of phosphatidylinositol 3-kinase/protein kinase B signal transduction"/>
    <property type="evidence" value="ECO:0007669"/>
    <property type="project" value="InterPro"/>
</dbReference>
<dbReference type="InterPro" id="IPR001680">
    <property type="entry name" value="WD40_rpt"/>
</dbReference>
<evidence type="ECO:0000256" key="4">
    <source>
        <dbReference type="ARBA" id="ARBA00021116"/>
    </source>
</evidence>
<dbReference type="AlphaFoldDB" id="V5IEJ0"/>
<evidence type="ECO:0000256" key="3">
    <source>
        <dbReference type="ARBA" id="ARBA00006128"/>
    </source>
</evidence>
<dbReference type="InterPro" id="IPR039724">
    <property type="entry name" value="WDR91"/>
</dbReference>
<dbReference type="EMBL" id="GANP01010102">
    <property type="protein sequence ID" value="JAB74366.1"/>
    <property type="molecule type" value="mRNA"/>
</dbReference>
<dbReference type="InterPro" id="IPR015943">
    <property type="entry name" value="WD40/YVTN_repeat-like_dom_sf"/>
</dbReference>
<proteinExistence type="evidence at transcript level"/>
<organism evidence="8">
    <name type="scientific">Ixodes ricinus</name>
    <name type="common">Common tick</name>
    <name type="synonym">Acarus ricinus</name>
    <dbReference type="NCBI Taxonomy" id="34613"/>
    <lineage>
        <taxon>Eukaryota</taxon>
        <taxon>Metazoa</taxon>
        <taxon>Ecdysozoa</taxon>
        <taxon>Arthropoda</taxon>
        <taxon>Chelicerata</taxon>
        <taxon>Arachnida</taxon>
        <taxon>Acari</taxon>
        <taxon>Parasitiformes</taxon>
        <taxon>Ixodida</taxon>
        <taxon>Ixodoidea</taxon>
        <taxon>Ixodidae</taxon>
        <taxon>Ixodinae</taxon>
        <taxon>Ixodes</taxon>
    </lineage>
</organism>
<evidence type="ECO:0000256" key="2">
    <source>
        <dbReference type="ARBA" id="ARBA00004414"/>
    </source>
</evidence>
<dbReference type="GO" id="GO:0031902">
    <property type="term" value="C:late endosome membrane"/>
    <property type="evidence" value="ECO:0007669"/>
    <property type="project" value="UniProtKB-SubCell"/>
</dbReference>
<dbReference type="GO" id="GO:0031901">
    <property type="term" value="C:early endosome membrane"/>
    <property type="evidence" value="ECO:0007669"/>
    <property type="project" value="UniProtKB-SubCell"/>
</dbReference>
<evidence type="ECO:0000313" key="8">
    <source>
        <dbReference type="EMBL" id="JAB74366.1"/>
    </source>
</evidence>
<evidence type="ECO:0000259" key="7">
    <source>
        <dbReference type="Pfam" id="PF23138"/>
    </source>
</evidence>
<protein>
    <recommendedName>
        <fullName evidence="4">WD repeat-containing protein 91</fullName>
    </recommendedName>
</protein>
<keyword evidence="5" id="KW-0967">Endosome</keyword>